<dbReference type="PANTHER" id="PTHR11877:SF99">
    <property type="entry name" value="1,3,6,8-TETRAHYDROXYNAPHTHALENE SYNTHASE"/>
    <property type="match status" value="1"/>
</dbReference>
<dbReference type="InterPro" id="IPR012328">
    <property type="entry name" value="Chalcone/stilbene_synt_C"/>
</dbReference>
<evidence type="ECO:0000259" key="6">
    <source>
        <dbReference type="Pfam" id="PF02797"/>
    </source>
</evidence>
<dbReference type="RefSeq" id="WP_245293895.1">
    <property type="nucleotide sequence ID" value="NZ_MCRJ01000012.1"/>
</dbReference>
<comment type="similarity">
    <text evidence="1">Belongs to the thiolase-like superfamily. Chalcone/stilbene synthases family.</text>
</comment>
<dbReference type="InterPro" id="IPR001099">
    <property type="entry name" value="Chalcone/stilbene_synt_N"/>
</dbReference>
<evidence type="ECO:0000313" key="7">
    <source>
        <dbReference type="EMBL" id="ODN71852.1"/>
    </source>
</evidence>
<dbReference type="PATRIC" id="fig|1439726.3.peg.822"/>
<feature type="domain" description="Chalcone/stilbene synthase C-terminal" evidence="6">
    <location>
        <begin position="213"/>
        <end position="345"/>
    </location>
</feature>
<proteinExistence type="inferred from homology"/>
<keyword evidence="2 7" id="KW-0808">Transferase</keyword>
<accession>A0A1E3H6A6</accession>
<dbReference type="Gene3D" id="3.40.47.10">
    <property type="match status" value="2"/>
</dbReference>
<keyword evidence="3 7" id="KW-0012">Acyltransferase</keyword>
<dbReference type="Pfam" id="PF02797">
    <property type="entry name" value="Chal_sti_synt_C"/>
    <property type="match status" value="1"/>
</dbReference>
<evidence type="ECO:0000259" key="5">
    <source>
        <dbReference type="Pfam" id="PF00195"/>
    </source>
</evidence>
<evidence type="ECO:0000256" key="1">
    <source>
        <dbReference type="ARBA" id="ARBA00005531"/>
    </source>
</evidence>
<feature type="domain" description="Chalcone/stilbene synthase N-terminal" evidence="5">
    <location>
        <begin position="3"/>
        <end position="202"/>
    </location>
</feature>
<feature type="active site" description="Acyl-thioester intermediate" evidence="4">
    <location>
        <position position="140"/>
    </location>
</feature>
<dbReference type="AlphaFoldDB" id="A0A1E3H6A6"/>
<keyword evidence="8" id="KW-1185">Reference proteome</keyword>
<dbReference type="InterPro" id="IPR011141">
    <property type="entry name" value="Polyketide_synthase_type-III"/>
</dbReference>
<organism evidence="7 8">
    <name type="scientific">Methylobrevis pamukkalensis</name>
    <dbReference type="NCBI Taxonomy" id="1439726"/>
    <lineage>
        <taxon>Bacteria</taxon>
        <taxon>Pseudomonadati</taxon>
        <taxon>Pseudomonadota</taxon>
        <taxon>Alphaproteobacteria</taxon>
        <taxon>Hyphomicrobiales</taxon>
        <taxon>Pleomorphomonadaceae</taxon>
        <taxon>Methylobrevis</taxon>
    </lineage>
</organism>
<dbReference type="GO" id="GO:0016747">
    <property type="term" value="F:acyltransferase activity, transferring groups other than amino-acyl groups"/>
    <property type="evidence" value="ECO:0007669"/>
    <property type="project" value="InterPro"/>
</dbReference>
<name>A0A1E3H6A6_9HYPH</name>
<dbReference type="EMBL" id="MCRJ01000012">
    <property type="protein sequence ID" value="ODN71852.1"/>
    <property type="molecule type" value="Genomic_DNA"/>
</dbReference>
<dbReference type="PANTHER" id="PTHR11877">
    <property type="entry name" value="HYDROXYMETHYLGLUTARYL-COA SYNTHASE"/>
    <property type="match status" value="1"/>
</dbReference>
<sequence>MNAQLHAIATAVPPTILDQETAADLARDTFADRFDDFDRIERVFRTSGIRKRHVAQPLDWYRAPHGWSDRNVAYLAGAEALFAEATERALQRAGLPAAAIDTVVTVSSTGIATPSIEARAAERLGLRPDVLRVPVFGHGCGGGIAGLGIAGRLAEARPGSLVLLVAVELCSLSFRLDKLTKANIVATALFGDGAAACLLSTDGGGLARIGATGQHTWPGTLGIMGWDIDETGFGVIFDRAIPPFAAAETGAAVAAILRAGHLAASDIDRYICHPGGAKVIEALEQALPIEAGALAVERAVLADFGNMSAPTALFVLERMLAEGAPGRSLAMAMGPGFSLSTAVLETGP</sequence>
<evidence type="ECO:0000313" key="8">
    <source>
        <dbReference type="Proteomes" id="UP000094622"/>
    </source>
</evidence>
<protein>
    <submittedName>
        <fullName evidence="7">Alpha-pyrone synthesis polyketide synthase-like Pks11</fullName>
        <ecNumber evidence="7">2.3.1.-</ecNumber>
    </submittedName>
</protein>
<dbReference type="InterPro" id="IPR016039">
    <property type="entry name" value="Thiolase-like"/>
</dbReference>
<gene>
    <name evidence="7" type="ORF">A6302_00784</name>
</gene>
<dbReference type="CDD" id="cd00831">
    <property type="entry name" value="CHS_like"/>
    <property type="match status" value="1"/>
</dbReference>
<dbReference type="GO" id="GO:0030639">
    <property type="term" value="P:polyketide biosynthetic process"/>
    <property type="evidence" value="ECO:0007669"/>
    <property type="project" value="TreeGrafter"/>
</dbReference>
<evidence type="ECO:0000256" key="2">
    <source>
        <dbReference type="ARBA" id="ARBA00022679"/>
    </source>
</evidence>
<dbReference type="PIRSF" id="PIRSF000451">
    <property type="entry name" value="PKS_III"/>
    <property type="match status" value="1"/>
</dbReference>
<dbReference type="EC" id="2.3.1.-" evidence="7"/>
<comment type="caution">
    <text evidence="7">The sequence shown here is derived from an EMBL/GenBank/DDBJ whole genome shotgun (WGS) entry which is preliminary data.</text>
</comment>
<dbReference type="Pfam" id="PF00195">
    <property type="entry name" value="Chal_sti_synt_N"/>
    <property type="match status" value="1"/>
</dbReference>
<reference evidence="7 8" key="1">
    <citation type="submission" date="2016-07" db="EMBL/GenBank/DDBJ databases">
        <title>Draft Genome Sequence of Methylobrevis pamukkalensis PK2.</title>
        <authorList>
            <person name="Vasilenko O.V."/>
            <person name="Doronina N.V."/>
            <person name="Shmareva M.N."/>
            <person name="Tarlachkov S.V."/>
            <person name="Mustakhimov I."/>
            <person name="Trotsenko Y.A."/>
        </authorList>
    </citation>
    <scope>NUCLEOTIDE SEQUENCE [LARGE SCALE GENOMIC DNA]</scope>
    <source>
        <strain evidence="7 8">PK2</strain>
    </source>
</reference>
<evidence type="ECO:0000256" key="3">
    <source>
        <dbReference type="ARBA" id="ARBA00023315"/>
    </source>
</evidence>
<evidence type="ECO:0000256" key="4">
    <source>
        <dbReference type="PIRSR" id="PIRSR000451-1"/>
    </source>
</evidence>
<dbReference type="Proteomes" id="UP000094622">
    <property type="component" value="Unassembled WGS sequence"/>
</dbReference>
<dbReference type="SUPFAM" id="SSF53901">
    <property type="entry name" value="Thiolase-like"/>
    <property type="match status" value="2"/>
</dbReference>